<name>A0ABN2NTM4_9ACTN</name>
<dbReference type="InterPro" id="IPR036388">
    <property type="entry name" value="WH-like_DNA-bd_sf"/>
</dbReference>
<dbReference type="RefSeq" id="WP_344259267.1">
    <property type="nucleotide sequence ID" value="NZ_BAAAMJ010000009.1"/>
</dbReference>
<sequence length="351" mass="38435">MVKIGAGGRPAVSHPTLSLYQELRSRGAASLSEAVDALGLDVAEGERCRAELIQLGLIAPVDATHATRQDLEAGTLPEGAPDHVTAIAPEVALLRLLLHEQERLREHLHQADRSYSRLETLASGFLRADSLTLSEVEVEVLTDYRRIQQVLEDIADTVRDSLSSMSPGALAREVPERVLSRDRRQLEKGVRVRVICNQRFTSVPESADLFRRRAELGVEIRLSPVVPMNMTIADKQSALLPIDPENQPTGAILASGPALVRSYLALYEYCWHTAVPYGENDQPELGGDGLSEQQRATLRMLASGMKDEKIARSLGVSLRTVSRLISELMHDLGASSRFEAGVRAAQKGWLA</sequence>
<dbReference type="InterPro" id="IPR016032">
    <property type="entry name" value="Sig_transdc_resp-reg_C-effctor"/>
</dbReference>
<dbReference type="Proteomes" id="UP001501303">
    <property type="component" value="Unassembled WGS sequence"/>
</dbReference>
<dbReference type="SMART" id="SM00421">
    <property type="entry name" value="HTH_LUXR"/>
    <property type="match status" value="1"/>
</dbReference>
<dbReference type="PANTHER" id="PTHR34293">
    <property type="entry name" value="HTH-TYPE TRANSCRIPTIONAL REGULATOR TRMBL2"/>
    <property type="match status" value="1"/>
</dbReference>
<gene>
    <name evidence="2" type="ORF">GCM10009716_10590</name>
</gene>
<proteinExistence type="predicted"/>
<dbReference type="InterPro" id="IPR000792">
    <property type="entry name" value="Tscrpt_reg_LuxR_C"/>
</dbReference>
<dbReference type="Gene3D" id="1.10.10.10">
    <property type="entry name" value="Winged helix-like DNA-binding domain superfamily/Winged helix DNA-binding domain"/>
    <property type="match status" value="1"/>
</dbReference>
<evidence type="ECO:0000259" key="1">
    <source>
        <dbReference type="PROSITE" id="PS50043"/>
    </source>
</evidence>
<evidence type="ECO:0000313" key="3">
    <source>
        <dbReference type="Proteomes" id="UP001501303"/>
    </source>
</evidence>
<accession>A0ABN2NTM4</accession>
<dbReference type="SUPFAM" id="SSF46894">
    <property type="entry name" value="C-terminal effector domain of the bipartite response regulators"/>
    <property type="match status" value="1"/>
</dbReference>
<dbReference type="InterPro" id="IPR051797">
    <property type="entry name" value="TrmB-like"/>
</dbReference>
<organism evidence="2 3">
    <name type="scientific">Streptomyces sodiiphilus</name>
    <dbReference type="NCBI Taxonomy" id="226217"/>
    <lineage>
        <taxon>Bacteria</taxon>
        <taxon>Bacillati</taxon>
        <taxon>Actinomycetota</taxon>
        <taxon>Actinomycetes</taxon>
        <taxon>Kitasatosporales</taxon>
        <taxon>Streptomycetaceae</taxon>
        <taxon>Streptomyces</taxon>
    </lineage>
</organism>
<protein>
    <recommendedName>
        <fullName evidence="1">HTH luxR-type domain-containing protein</fullName>
    </recommendedName>
</protein>
<dbReference type="PANTHER" id="PTHR34293:SF1">
    <property type="entry name" value="HTH-TYPE TRANSCRIPTIONAL REGULATOR TRMBL2"/>
    <property type="match status" value="1"/>
</dbReference>
<reference evidence="3" key="1">
    <citation type="journal article" date="2019" name="Int. J. Syst. Evol. Microbiol.">
        <title>The Global Catalogue of Microorganisms (GCM) 10K type strain sequencing project: providing services to taxonomists for standard genome sequencing and annotation.</title>
        <authorList>
            <consortium name="The Broad Institute Genomics Platform"/>
            <consortium name="The Broad Institute Genome Sequencing Center for Infectious Disease"/>
            <person name="Wu L."/>
            <person name="Ma J."/>
        </authorList>
    </citation>
    <scope>NUCLEOTIDE SEQUENCE [LARGE SCALE GENOMIC DNA]</scope>
    <source>
        <strain evidence="3">JCM 13581</strain>
    </source>
</reference>
<keyword evidence="3" id="KW-1185">Reference proteome</keyword>
<dbReference type="CDD" id="cd06170">
    <property type="entry name" value="LuxR_C_like"/>
    <property type="match status" value="1"/>
</dbReference>
<feature type="domain" description="HTH luxR-type" evidence="1">
    <location>
        <begin position="283"/>
        <end position="348"/>
    </location>
</feature>
<dbReference type="EMBL" id="BAAAMJ010000009">
    <property type="protein sequence ID" value="GAA1902575.1"/>
    <property type="molecule type" value="Genomic_DNA"/>
</dbReference>
<dbReference type="PROSITE" id="PS50043">
    <property type="entry name" value="HTH_LUXR_2"/>
    <property type="match status" value="1"/>
</dbReference>
<dbReference type="Pfam" id="PF00196">
    <property type="entry name" value="GerE"/>
    <property type="match status" value="1"/>
</dbReference>
<comment type="caution">
    <text evidence="2">The sequence shown here is derived from an EMBL/GenBank/DDBJ whole genome shotgun (WGS) entry which is preliminary data.</text>
</comment>
<evidence type="ECO:0000313" key="2">
    <source>
        <dbReference type="EMBL" id="GAA1902575.1"/>
    </source>
</evidence>